<dbReference type="RefSeq" id="WP_008543530.1">
    <property type="nucleotide sequence ID" value="NZ_JH605011.1"/>
</dbReference>
<dbReference type="EMBL" id="AFBQ01000340">
    <property type="protein sequence ID" value="EHY30413.1"/>
    <property type="molecule type" value="Genomic_DNA"/>
</dbReference>
<dbReference type="EC" id="2.7.13.3" evidence="3"/>
<keyword evidence="11" id="KW-1133">Transmembrane helix</keyword>
<evidence type="ECO:0000256" key="6">
    <source>
        <dbReference type="ARBA" id="ARBA00022741"/>
    </source>
</evidence>
<feature type="transmembrane region" description="Helical" evidence="11">
    <location>
        <begin position="303"/>
        <end position="327"/>
    </location>
</feature>
<dbReference type="PANTHER" id="PTHR43065">
    <property type="entry name" value="SENSOR HISTIDINE KINASE"/>
    <property type="match status" value="1"/>
</dbReference>
<protein>
    <recommendedName>
        <fullName evidence="3">histidine kinase</fullName>
        <ecNumber evidence="3">2.7.13.3</ecNumber>
    </recommendedName>
</protein>
<keyword evidence="9" id="KW-0902">Two-component regulatory system</keyword>
<proteinExistence type="predicted"/>
<dbReference type="CDD" id="cd06225">
    <property type="entry name" value="HAMP"/>
    <property type="match status" value="1"/>
</dbReference>
<keyword evidence="11" id="KW-0472">Membrane</keyword>
<dbReference type="Pfam" id="PF13188">
    <property type="entry name" value="PAS_8"/>
    <property type="match status" value="1"/>
</dbReference>
<keyword evidence="11" id="KW-0812">Transmembrane</keyword>
<keyword evidence="10" id="KW-0175">Coiled coil</keyword>
<dbReference type="SUPFAM" id="SSF55874">
    <property type="entry name" value="ATPase domain of HSP90 chaperone/DNA topoisomerase II/histidine kinase"/>
    <property type="match status" value="1"/>
</dbReference>
<reference evidence="15 16" key="1">
    <citation type="submission" date="2011-11" db="EMBL/GenBank/DDBJ databases">
        <authorList>
            <person name="Weinstock G."/>
            <person name="Sodergren E."/>
            <person name="Clifton S."/>
            <person name="Fulton L."/>
            <person name="Fulton B."/>
            <person name="Courtney L."/>
            <person name="Fronick C."/>
            <person name="Harrison M."/>
            <person name="Strong C."/>
            <person name="Farmer C."/>
            <person name="Delahaunty K."/>
            <person name="Markovic C."/>
            <person name="Hall O."/>
            <person name="Minx P."/>
            <person name="Tomlinson C."/>
            <person name="Mitreva M."/>
            <person name="Hou S."/>
            <person name="Chen J."/>
            <person name="Wollam A."/>
            <person name="Pepin K.H."/>
            <person name="Johnson M."/>
            <person name="Bhonagiri V."/>
            <person name="Zhang X."/>
            <person name="Suruliraj S."/>
            <person name="Warren W."/>
            <person name="Chinwalla A."/>
            <person name="Mardis E.R."/>
            <person name="Wilson R.K."/>
        </authorList>
    </citation>
    <scope>NUCLEOTIDE SEQUENCE [LARGE SCALE GENOMIC DNA]</scope>
    <source>
        <strain evidence="15 16">YIT 11816</strain>
    </source>
</reference>
<comment type="subcellular location">
    <subcellularLocation>
        <location evidence="2">Membrane</location>
    </subcellularLocation>
</comment>
<organism evidence="15 16">
    <name type="scientific">Sutterella parvirubra YIT 11816</name>
    <dbReference type="NCBI Taxonomy" id="762967"/>
    <lineage>
        <taxon>Bacteria</taxon>
        <taxon>Pseudomonadati</taxon>
        <taxon>Pseudomonadota</taxon>
        <taxon>Betaproteobacteria</taxon>
        <taxon>Burkholderiales</taxon>
        <taxon>Sutterellaceae</taxon>
        <taxon>Sutterella</taxon>
    </lineage>
</organism>
<feature type="domain" description="Histidine kinase" evidence="12">
    <location>
        <begin position="519"/>
        <end position="741"/>
    </location>
</feature>
<evidence type="ECO:0000256" key="10">
    <source>
        <dbReference type="SAM" id="Coils"/>
    </source>
</evidence>
<dbReference type="Pfam" id="PF00512">
    <property type="entry name" value="HisKA"/>
    <property type="match status" value="1"/>
</dbReference>
<evidence type="ECO:0000256" key="3">
    <source>
        <dbReference type="ARBA" id="ARBA00012438"/>
    </source>
</evidence>
<feature type="coiled-coil region" evidence="10">
    <location>
        <begin position="372"/>
        <end position="402"/>
    </location>
</feature>
<evidence type="ECO:0000313" key="16">
    <source>
        <dbReference type="Proteomes" id="UP000004956"/>
    </source>
</evidence>
<dbReference type="NCBIfam" id="TIGR00229">
    <property type="entry name" value="sensory_box"/>
    <property type="match status" value="1"/>
</dbReference>
<dbReference type="Gene3D" id="3.30.450.20">
    <property type="entry name" value="PAS domain"/>
    <property type="match status" value="1"/>
</dbReference>
<keyword evidence="6" id="KW-0547">Nucleotide-binding</keyword>
<evidence type="ECO:0000259" key="13">
    <source>
        <dbReference type="PROSITE" id="PS50112"/>
    </source>
</evidence>
<feature type="domain" description="HAMP" evidence="14">
    <location>
        <begin position="328"/>
        <end position="380"/>
    </location>
</feature>
<dbReference type="InterPro" id="IPR005467">
    <property type="entry name" value="His_kinase_dom"/>
</dbReference>
<dbReference type="Gene3D" id="3.30.565.10">
    <property type="entry name" value="Histidine kinase-like ATPase, C-terminal domain"/>
    <property type="match status" value="1"/>
</dbReference>
<dbReference type="InterPro" id="IPR003660">
    <property type="entry name" value="HAMP_dom"/>
</dbReference>
<comment type="caution">
    <text evidence="15">The sequence shown here is derived from an EMBL/GenBank/DDBJ whole genome shotgun (WGS) entry which is preliminary data.</text>
</comment>
<feature type="domain" description="PAS" evidence="13">
    <location>
        <begin position="392"/>
        <end position="428"/>
    </location>
</feature>
<dbReference type="SMART" id="SM00091">
    <property type="entry name" value="PAS"/>
    <property type="match status" value="1"/>
</dbReference>
<dbReference type="PROSITE" id="PS50109">
    <property type="entry name" value="HIS_KIN"/>
    <property type="match status" value="1"/>
</dbReference>
<dbReference type="OrthoDB" id="9815750at2"/>
<dbReference type="InterPro" id="IPR017232">
    <property type="entry name" value="NtrY"/>
</dbReference>
<keyword evidence="4" id="KW-0597">Phosphoprotein</keyword>
<evidence type="ECO:0000256" key="4">
    <source>
        <dbReference type="ARBA" id="ARBA00022553"/>
    </source>
</evidence>
<evidence type="ECO:0000256" key="8">
    <source>
        <dbReference type="ARBA" id="ARBA00022840"/>
    </source>
</evidence>
<evidence type="ECO:0000256" key="7">
    <source>
        <dbReference type="ARBA" id="ARBA00022777"/>
    </source>
</evidence>
<dbReference type="InterPro" id="IPR035965">
    <property type="entry name" value="PAS-like_dom_sf"/>
</dbReference>
<dbReference type="PROSITE" id="PS50885">
    <property type="entry name" value="HAMP"/>
    <property type="match status" value="1"/>
</dbReference>
<dbReference type="SMART" id="SM00388">
    <property type="entry name" value="HisKA"/>
    <property type="match status" value="1"/>
</dbReference>
<dbReference type="HOGENOM" id="CLU_019564_0_0_4"/>
<dbReference type="Pfam" id="PF02518">
    <property type="entry name" value="HATPase_c"/>
    <property type="match status" value="1"/>
</dbReference>
<dbReference type="PRINTS" id="PR00344">
    <property type="entry name" value="BCTRLSENSOR"/>
</dbReference>
<feature type="transmembrane region" description="Helical" evidence="11">
    <location>
        <begin position="42"/>
        <end position="63"/>
    </location>
</feature>
<dbReference type="Pfam" id="PF00672">
    <property type="entry name" value="HAMP"/>
    <property type="match status" value="1"/>
</dbReference>
<dbReference type="InterPro" id="IPR004358">
    <property type="entry name" value="Sig_transdc_His_kin-like_C"/>
</dbReference>
<dbReference type="Proteomes" id="UP000004956">
    <property type="component" value="Unassembled WGS sequence"/>
</dbReference>
<dbReference type="SMART" id="SM00387">
    <property type="entry name" value="HATPase_c"/>
    <property type="match status" value="1"/>
</dbReference>
<sequence>MPGWFRYALFAIFALAGVSLFGLAATSSDSSLFEKYYPLLSVANRVIAVLLFALVVAMIARLAQYFRQHRFGMHMTVRLAAVTAGIAVSACLVIYLVSALFISRSIDSWFDVRVERALDSGVTITRGILQQQQTLTEAAARQMAEALSRTPPSQMINDLMRLTEREANLEALVFLGNGTAVAAAGSRLNVLLPELPTPAQMRVVRSTGIYSVIDGDAFENTEALREGRLSIRVIVPIGEVQTENAAGGFGNGGLFDRSGASANMFLQVVQGVADETSRNAADLVTGYRDYQTLVLSRASLRSIYSGTLFLTLLFVAFGAVAFAIAFARRSIDPLLQLEAGTHRAADGNFLPIREFPGSNEINVLTKSFNTMLREVDEARRGLDAQRREAEQAQTYLERVLANISSGVVVIDHEGTIVTANAAAVTILGSDLCGTGLPIAEAAPNLLEAIDRHRQQQTDDEESGLSFEFELVRENRTTPLYVKTSSMPLGALEGTVLVFDDVTNLYEAQRATAWGEVARRLAHEIKNPLTPIRLAAERLEMKLEDHLTNEADQLVLRRAISTITSQVDALKQMVNDFREYAKLPVAQLKPLDLNAFIEDCAQLYHEAGIEILTHLDPNLPMIEADQAQLRQVLHNLISNSIDAAEGGHPEIRVSTKLETGPGERRAVRLVIRDNGCGFTEAILSKAFEPYVTTKETGTGLGLPMVKKILDEHHARITLSNQTDASGMMIYGARIDILFRAAPGEPTDTSDRTPQQSEI</sequence>
<dbReference type="InterPro" id="IPR036890">
    <property type="entry name" value="HATPase_C_sf"/>
</dbReference>
<evidence type="ECO:0000256" key="5">
    <source>
        <dbReference type="ARBA" id="ARBA00022679"/>
    </source>
</evidence>
<dbReference type="CDD" id="cd00130">
    <property type="entry name" value="PAS"/>
    <property type="match status" value="1"/>
</dbReference>
<gene>
    <name evidence="15" type="ORF">HMPREF9440_02243</name>
</gene>
<evidence type="ECO:0000256" key="11">
    <source>
        <dbReference type="SAM" id="Phobius"/>
    </source>
</evidence>
<dbReference type="PANTHER" id="PTHR43065:SF10">
    <property type="entry name" value="PEROXIDE STRESS-ACTIVATED HISTIDINE KINASE MAK3"/>
    <property type="match status" value="1"/>
</dbReference>
<dbReference type="GO" id="GO:0005524">
    <property type="term" value="F:ATP binding"/>
    <property type="evidence" value="ECO:0007669"/>
    <property type="project" value="UniProtKB-KW"/>
</dbReference>
<dbReference type="PIRSF" id="PIRSF037532">
    <property type="entry name" value="STHK_NtrY"/>
    <property type="match status" value="1"/>
</dbReference>
<dbReference type="PATRIC" id="fig|762967.3.peg.1766"/>
<keyword evidence="8" id="KW-0067">ATP-binding</keyword>
<dbReference type="GO" id="GO:0000155">
    <property type="term" value="F:phosphorelay sensor kinase activity"/>
    <property type="evidence" value="ECO:0007669"/>
    <property type="project" value="InterPro"/>
</dbReference>
<dbReference type="SUPFAM" id="SSF55785">
    <property type="entry name" value="PYP-like sensor domain (PAS domain)"/>
    <property type="match status" value="1"/>
</dbReference>
<keyword evidence="7" id="KW-0418">Kinase</keyword>
<dbReference type="Gene3D" id="6.10.340.10">
    <property type="match status" value="1"/>
</dbReference>
<feature type="transmembrane region" description="Helical" evidence="11">
    <location>
        <begin position="75"/>
        <end position="102"/>
    </location>
</feature>
<keyword evidence="5" id="KW-0808">Transferase</keyword>
<accession>H3KHJ9</accession>
<evidence type="ECO:0000259" key="12">
    <source>
        <dbReference type="PROSITE" id="PS50109"/>
    </source>
</evidence>
<dbReference type="InterPro" id="IPR003661">
    <property type="entry name" value="HisK_dim/P_dom"/>
</dbReference>
<dbReference type="Gene3D" id="1.10.287.130">
    <property type="match status" value="1"/>
</dbReference>
<evidence type="ECO:0000256" key="1">
    <source>
        <dbReference type="ARBA" id="ARBA00000085"/>
    </source>
</evidence>
<evidence type="ECO:0000256" key="2">
    <source>
        <dbReference type="ARBA" id="ARBA00004370"/>
    </source>
</evidence>
<evidence type="ECO:0000256" key="9">
    <source>
        <dbReference type="ARBA" id="ARBA00023012"/>
    </source>
</evidence>
<evidence type="ECO:0000313" key="15">
    <source>
        <dbReference type="EMBL" id="EHY30413.1"/>
    </source>
</evidence>
<dbReference type="SMART" id="SM00304">
    <property type="entry name" value="HAMP"/>
    <property type="match status" value="1"/>
</dbReference>
<dbReference type="CDD" id="cd00082">
    <property type="entry name" value="HisKA"/>
    <property type="match status" value="1"/>
</dbReference>
<comment type="catalytic activity">
    <reaction evidence="1">
        <text>ATP + protein L-histidine = ADP + protein N-phospho-L-histidine.</text>
        <dbReference type="EC" id="2.7.13.3"/>
    </reaction>
</comment>
<dbReference type="InterPro" id="IPR000014">
    <property type="entry name" value="PAS"/>
</dbReference>
<dbReference type="GO" id="GO:0016020">
    <property type="term" value="C:membrane"/>
    <property type="evidence" value="ECO:0007669"/>
    <property type="project" value="UniProtKB-SubCell"/>
</dbReference>
<dbReference type="AlphaFoldDB" id="H3KHJ9"/>
<dbReference type="SUPFAM" id="SSF47384">
    <property type="entry name" value="Homodimeric domain of signal transducing histidine kinase"/>
    <property type="match status" value="1"/>
</dbReference>
<dbReference type="STRING" id="762967.HMPREF9440_02243"/>
<name>H3KHJ9_9BURK</name>
<dbReference type="PROSITE" id="PS50112">
    <property type="entry name" value="PAS"/>
    <property type="match status" value="1"/>
</dbReference>
<dbReference type="InterPro" id="IPR003594">
    <property type="entry name" value="HATPase_dom"/>
</dbReference>
<dbReference type="InterPro" id="IPR036097">
    <property type="entry name" value="HisK_dim/P_sf"/>
</dbReference>
<evidence type="ECO:0000259" key="14">
    <source>
        <dbReference type="PROSITE" id="PS50885"/>
    </source>
</evidence>
<keyword evidence="16" id="KW-1185">Reference proteome</keyword>